<gene>
    <name evidence="2" type="ORF">SAMN04488122_0969</name>
</gene>
<accession>A0A1I0PUF8</accession>
<dbReference type="Gene3D" id="2.60.40.1190">
    <property type="match status" value="1"/>
</dbReference>
<dbReference type="Pfam" id="PF06452">
    <property type="entry name" value="CBM9_1"/>
    <property type="match status" value="1"/>
</dbReference>
<evidence type="ECO:0000313" key="2">
    <source>
        <dbReference type="EMBL" id="SEW17638.1"/>
    </source>
</evidence>
<dbReference type="EMBL" id="FOJG01000001">
    <property type="protein sequence ID" value="SEW17638.1"/>
    <property type="molecule type" value="Genomic_DNA"/>
</dbReference>
<dbReference type="PANTHER" id="PTHR35532:SF5">
    <property type="entry name" value="CARBOHYDRATE-BINDING DOMAIN-CONTAINING PROTEIN"/>
    <property type="match status" value="1"/>
</dbReference>
<dbReference type="GO" id="GO:0030246">
    <property type="term" value="F:carbohydrate binding"/>
    <property type="evidence" value="ECO:0007669"/>
    <property type="project" value="InterPro"/>
</dbReference>
<dbReference type="GO" id="GO:0004553">
    <property type="term" value="F:hydrolase activity, hydrolyzing O-glycosyl compounds"/>
    <property type="evidence" value="ECO:0007669"/>
    <property type="project" value="InterPro"/>
</dbReference>
<dbReference type="SUPFAM" id="SSF49344">
    <property type="entry name" value="CBD9-like"/>
    <property type="match status" value="1"/>
</dbReference>
<protein>
    <submittedName>
        <fullName evidence="2">Carbohydrate family 9 binding domain-like</fullName>
    </submittedName>
</protein>
<dbReference type="InterPro" id="IPR010502">
    <property type="entry name" value="Carb-bd_dom_fam9"/>
</dbReference>
<sequence>MRKTPVNIKKLITGCGICMLILGKTSFAQVFSESFRPFKGTPLHYVCQETKAPVTIDGKLDEAGWQQATWSSDFKDIEGDSKPAPPLRTRVKMMWDQQYLYIAATLEEPHMWGTLTDHDAIIFRDNDFEVFIDPDGDTHQYYEIEINALNTVMDLFMGKPYRNGGEALLNWDTKGIRTAVHVNGTVNNPSDTDKEWTVEMAIPFSAMSFFSKNQRPVENTMWRINFSRVEWDTDVKDGKYVKRQQPEHNWVWSPQEIVNMHAPERWGYLLFTSKANTVFQLPPAENAKPFLWLVYNAQQQYQQSNGRYAATLAELKIPAKQTGANGQVYTLTMEGISSQYTASITGSSFSGAININQEGKVYTNRK</sequence>
<organism evidence="2 3">
    <name type="scientific">Chitinophaga arvensicola</name>
    <dbReference type="NCBI Taxonomy" id="29529"/>
    <lineage>
        <taxon>Bacteria</taxon>
        <taxon>Pseudomonadati</taxon>
        <taxon>Bacteroidota</taxon>
        <taxon>Chitinophagia</taxon>
        <taxon>Chitinophagales</taxon>
        <taxon>Chitinophagaceae</taxon>
        <taxon>Chitinophaga</taxon>
    </lineage>
</organism>
<dbReference type="PANTHER" id="PTHR35532">
    <property type="entry name" value="SIMILAR TO POLYHYDROXYALKANOATE DEPOLYMERASE"/>
    <property type="match status" value="1"/>
</dbReference>
<evidence type="ECO:0000313" key="3">
    <source>
        <dbReference type="Proteomes" id="UP000199310"/>
    </source>
</evidence>
<reference evidence="3" key="1">
    <citation type="submission" date="2016-10" db="EMBL/GenBank/DDBJ databases">
        <authorList>
            <person name="Varghese N."/>
            <person name="Submissions S."/>
        </authorList>
    </citation>
    <scope>NUCLEOTIDE SEQUENCE [LARGE SCALE GENOMIC DNA]</scope>
    <source>
        <strain evidence="3">DSM 3695</strain>
    </source>
</reference>
<evidence type="ECO:0000259" key="1">
    <source>
        <dbReference type="Pfam" id="PF06452"/>
    </source>
</evidence>
<dbReference type="CDD" id="cd09620">
    <property type="entry name" value="CBM9_like_3"/>
    <property type="match status" value="1"/>
</dbReference>
<dbReference type="RefSeq" id="WP_089891257.1">
    <property type="nucleotide sequence ID" value="NZ_FOJG01000001.1"/>
</dbReference>
<proteinExistence type="predicted"/>
<dbReference type="OrthoDB" id="9786766at2"/>
<feature type="domain" description="Carbohydrate-binding" evidence="1">
    <location>
        <begin position="56"/>
        <end position="232"/>
    </location>
</feature>
<dbReference type="Proteomes" id="UP000199310">
    <property type="component" value="Unassembled WGS sequence"/>
</dbReference>
<keyword evidence="3" id="KW-1185">Reference proteome</keyword>
<name>A0A1I0PUF8_9BACT</name>
<dbReference type="STRING" id="29529.SAMN04488122_0969"/>
<dbReference type="GO" id="GO:0016052">
    <property type="term" value="P:carbohydrate catabolic process"/>
    <property type="evidence" value="ECO:0007669"/>
    <property type="project" value="InterPro"/>
</dbReference>
<dbReference type="AlphaFoldDB" id="A0A1I0PUF8"/>